<feature type="region of interest" description="Disordered" evidence="1">
    <location>
        <begin position="1"/>
        <end position="36"/>
    </location>
</feature>
<feature type="compositionally biased region" description="Polar residues" evidence="1">
    <location>
        <begin position="149"/>
        <end position="164"/>
    </location>
</feature>
<gene>
    <name evidence="2" type="ORF">GLOIN_2v1704723</name>
</gene>
<evidence type="ECO:0000313" key="2">
    <source>
        <dbReference type="EMBL" id="POG61324.1"/>
    </source>
</evidence>
<comment type="caution">
    <text evidence="2">The sequence shown here is derived from an EMBL/GenBank/DDBJ whole genome shotgun (WGS) entry which is preliminary data.</text>
</comment>
<sequence>MQSKMNIVKSLKNEQSRRSPSSNRRQSRRANTYPYNRNKINSENCYKCDQNNDYINILNARFERIESLVEKLNKTVKATALIQKTNSPSPSAFGSVNLSKMSVDELLCFSSQLGVRLFGNRDKEQKIPKIELKEQNESKENKILKNLENEANSNDFQNANSSFPDTPAYKG</sequence>
<dbReference type="EMBL" id="AUPC02000346">
    <property type="protein sequence ID" value="POG61324.1"/>
    <property type="molecule type" value="Genomic_DNA"/>
</dbReference>
<evidence type="ECO:0000256" key="1">
    <source>
        <dbReference type="SAM" id="MobiDB-lite"/>
    </source>
</evidence>
<evidence type="ECO:0000313" key="3">
    <source>
        <dbReference type="Proteomes" id="UP000018888"/>
    </source>
</evidence>
<organism evidence="2 3">
    <name type="scientific">Rhizophagus irregularis (strain DAOM 181602 / DAOM 197198 / MUCL 43194)</name>
    <name type="common">Arbuscular mycorrhizal fungus</name>
    <name type="synonym">Glomus intraradices</name>
    <dbReference type="NCBI Taxonomy" id="747089"/>
    <lineage>
        <taxon>Eukaryota</taxon>
        <taxon>Fungi</taxon>
        <taxon>Fungi incertae sedis</taxon>
        <taxon>Mucoromycota</taxon>
        <taxon>Glomeromycotina</taxon>
        <taxon>Glomeromycetes</taxon>
        <taxon>Glomerales</taxon>
        <taxon>Glomeraceae</taxon>
        <taxon>Rhizophagus</taxon>
    </lineage>
</organism>
<dbReference type="VEuPathDB" id="FungiDB:RhiirFUN_011600"/>
<keyword evidence="3" id="KW-1185">Reference proteome</keyword>
<protein>
    <submittedName>
        <fullName evidence="2">Uncharacterized protein</fullName>
    </submittedName>
</protein>
<feature type="region of interest" description="Disordered" evidence="1">
    <location>
        <begin position="146"/>
        <end position="171"/>
    </location>
</feature>
<name>A0A2H5R7H3_RHIID</name>
<dbReference type="SMR" id="A0A2H5R7H3"/>
<dbReference type="AlphaFoldDB" id="A0A2H5R7H3"/>
<proteinExistence type="predicted"/>
<accession>A0A2H5R7H3</accession>
<reference evidence="2 3" key="1">
    <citation type="journal article" date="2013" name="Proc. Natl. Acad. Sci. U.S.A.">
        <title>Genome of an arbuscular mycorrhizal fungus provides insight into the oldest plant symbiosis.</title>
        <authorList>
            <person name="Tisserant E."/>
            <person name="Malbreil M."/>
            <person name="Kuo A."/>
            <person name="Kohler A."/>
            <person name="Symeonidi A."/>
            <person name="Balestrini R."/>
            <person name="Charron P."/>
            <person name="Duensing N."/>
            <person name="Frei Dit Frey N."/>
            <person name="Gianinazzi-Pearson V."/>
            <person name="Gilbert L.B."/>
            <person name="Handa Y."/>
            <person name="Herr J.R."/>
            <person name="Hijri M."/>
            <person name="Koul R."/>
            <person name="Kawaguchi M."/>
            <person name="Krajinski F."/>
            <person name="Lammers P.J."/>
            <person name="Masclaux F.G."/>
            <person name="Murat C."/>
            <person name="Morin E."/>
            <person name="Ndikumana S."/>
            <person name="Pagni M."/>
            <person name="Petitpierre D."/>
            <person name="Requena N."/>
            <person name="Rosikiewicz P."/>
            <person name="Riley R."/>
            <person name="Saito K."/>
            <person name="San Clemente H."/>
            <person name="Shapiro H."/>
            <person name="van Tuinen D."/>
            <person name="Becard G."/>
            <person name="Bonfante P."/>
            <person name="Paszkowski U."/>
            <person name="Shachar-Hill Y.Y."/>
            <person name="Tuskan G.A."/>
            <person name="Young P.W."/>
            <person name="Sanders I.R."/>
            <person name="Henrissat B."/>
            <person name="Rensing S.A."/>
            <person name="Grigoriev I.V."/>
            <person name="Corradi N."/>
            <person name="Roux C."/>
            <person name="Martin F."/>
        </authorList>
    </citation>
    <scope>NUCLEOTIDE SEQUENCE [LARGE SCALE GENOMIC DNA]</scope>
    <source>
        <strain evidence="2 3">DAOM 197198</strain>
    </source>
</reference>
<reference evidence="2 3" key="2">
    <citation type="journal article" date="2018" name="New Phytol.">
        <title>High intraspecific genome diversity in the model arbuscular mycorrhizal symbiont Rhizophagus irregularis.</title>
        <authorList>
            <person name="Chen E.C.H."/>
            <person name="Morin E."/>
            <person name="Beaudet D."/>
            <person name="Noel J."/>
            <person name="Yildirir G."/>
            <person name="Ndikumana S."/>
            <person name="Charron P."/>
            <person name="St-Onge C."/>
            <person name="Giorgi J."/>
            <person name="Kruger M."/>
            <person name="Marton T."/>
            <person name="Ropars J."/>
            <person name="Grigoriev I.V."/>
            <person name="Hainaut M."/>
            <person name="Henrissat B."/>
            <person name="Roux C."/>
            <person name="Martin F."/>
            <person name="Corradi N."/>
        </authorList>
    </citation>
    <scope>NUCLEOTIDE SEQUENCE [LARGE SCALE GENOMIC DNA]</scope>
    <source>
        <strain evidence="2 3">DAOM 197198</strain>
    </source>
</reference>
<dbReference type="Proteomes" id="UP000018888">
    <property type="component" value="Unassembled WGS sequence"/>
</dbReference>